<feature type="region of interest" description="Disordered" evidence="7">
    <location>
        <begin position="613"/>
        <end position="706"/>
    </location>
</feature>
<feature type="region of interest" description="Disordered" evidence="7">
    <location>
        <begin position="761"/>
        <end position="780"/>
    </location>
</feature>
<feature type="compositionally biased region" description="Basic residues" evidence="7">
    <location>
        <begin position="433"/>
        <end position="442"/>
    </location>
</feature>
<feature type="compositionally biased region" description="Basic and acidic residues" evidence="7">
    <location>
        <begin position="78"/>
        <end position="90"/>
    </location>
</feature>
<gene>
    <name evidence="9" type="primary">Fam155b</name>
    <name evidence="9" type="ORF">G6Z78_0007921</name>
</gene>
<feature type="compositionally biased region" description="Acidic residues" evidence="7">
    <location>
        <begin position="617"/>
        <end position="634"/>
    </location>
</feature>
<evidence type="ECO:0000256" key="2">
    <source>
        <dbReference type="ARBA" id="ARBA00022692"/>
    </source>
</evidence>
<comment type="subcellular location">
    <subcellularLocation>
        <location evidence="1">Membrane</location>
        <topology evidence="1">Multi-pass membrane protein</topology>
    </subcellularLocation>
</comment>
<feature type="compositionally biased region" description="Basic and acidic residues" evidence="7">
    <location>
        <begin position="671"/>
        <end position="688"/>
    </location>
</feature>
<feature type="region of interest" description="Disordered" evidence="7">
    <location>
        <begin position="862"/>
        <end position="893"/>
    </location>
</feature>
<dbReference type="PANTHER" id="PTHR15819:SF11">
    <property type="entry name" value="MID1, ISOFORM A"/>
    <property type="match status" value="1"/>
</dbReference>
<feature type="region of interest" description="Disordered" evidence="7">
    <location>
        <begin position="535"/>
        <end position="557"/>
    </location>
</feature>
<feature type="compositionally biased region" description="Polar residues" evidence="7">
    <location>
        <begin position="661"/>
        <end position="670"/>
    </location>
</feature>
<dbReference type="InterPro" id="IPR055288">
    <property type="entry name" value="NALCN_aux_factor_1/2"/>
</dbReference>
<dbReference type="InterPro" id="IPR024338">
    <property type="entry name" value="MID1/Yam8"/>
</dbReference>
<evidence type="ECO:0000256" key="3">
    <source>
        <dbReference type="ARBA" id="ARBA00022989"/>
    </source>
</evidence>
<feature type="transmembrane region" description="Helical" evidence="8">
    <location>
        <begin position="1296"/>
        <end position="1315"/>
    </location>
</feature>
<organism evidence="9 10">
    <name type="scientific">Pseudoatta argentina</name>
    <dbReference type="NCBI Taxonomy" id="621737"/>
    <lineage>
        <taxon>Eukaryota</taxon>
        <taxon>Metazoa</taxon>
        <taxon>Ecdysozoa</taxon>
        <taxon>Arthropoda</taxon>
        <taxon>Hexapoda</taxon>
        <taxon>Insecta</taxon>
        <taxon>Pterygota</taxon>
        <taxon>Neoptera</taxon>
        <taxon>Endopterygota</taxon>
        <taxon>Hymenoptera</taxon>
        <taxon>Apocrita</taxon>
        <taxon>Aculeata</taxon>
        <taxon>Formicoidea</taxon>
        <taxon>Formicidae</taxon>
        <taxon>Myrmicinae</taxon>
        <taxon>Pseudoatta</taxon>
    </lineage>
</organism>
<feature type="compositionally biased region" description="Low complexity" evidence="7">
    <location>
        <begin position="91"/>
        <end position="102"/>
    </location>
</feature>
<dbReference type="Proteomes" id="UP000668214">
    <property type="component" value="Unassembled WGS sequence"/>
</dbReference>
<keyword evidence="4 8" id="KW-0472">Membrane</keyword>
<evidence type="ECO:0000256" key="1">
    <source>
        <dbReference type="ARBA" id="ARBA00004141"/>
    </source>
</evidence>
<reference evidence="9" key="1">
    <citation type="submission" date="2020-02" db="EMBL/GenBank/DDBJ databases">
        <title>Relaxed selection underlies rapid genomic changes in the transitions from sociality to social parasitism in ants.</title>
        <authorList>
            <person name="Bi X."/>
        </authorList>
    </citation>
    <scope>NUCLEOTIDE SEQUENCE</scope>
    <source>
        <strain evidence="9">BGI-DK2014c</strain>
        <tissue evidence="9">Whole body</tissue>
    </source>
</reference>
<name>A0A836F2L0_9HYME</name>
<dbReference type="GO" id="GO:0098703">
    <property type="term" value="P:calcium ion import across plasma membrane"/>
    <property type="evidence" value="ECO:0007669"/>
    <property type="project" value="InterPro"/>
</dbReference>
<feature type="region of interest" description="Disordered" evidence="7">
    <location>
        <begin position="324"/>
        <end position="358"/>
    </location>
</feature>
<evidence type="ECO:0000256" key="5">
    <source>
        <dbReference type="ARBA" id="ARBA00023180"/>
    </source>
</evidence>
<feature type="compositionally biased region" description="Basic residues" evidence="7">
    <location>
        <begin position="573"/>
        <end position="587"/>
    </location>
</feature>
<feature type="non-terminal residue" evidence="9">
    <location>
        <position position="1508"/>
    </location>
</feature>
<comment type="similarity">
    <text evidence="6">Belongs to the NALF family.</text>
</comment>
<keyword evidence="5" id="KW-0325">Glycoprotein</keyword>
<proteinExistence type="inferred from homology"/>
<dbReference type="GO" id="GO:0005886">
    <property type="term" value="C:plasma membrane"/>
    <property type="evidence" value="ECO:0007669"/>
    <property type="project" value="TreeGrafter"/>
</dbReference>
<feature type="transmembrane region" description="Helical" evidence="8">
    <location>
        <begin position="1327"/>
        <end position="1348"/>
    </location>
</feature>
<evidence type="ECO:0000256" key="8">
    <source>
        <dbReference type="SAM" id="Phobius"/>
    </source>
</evidence>
<dbReference type="Pfam" id="PF12929">
    <property type="entry name" value="Mid1"/>
    <property type="match status" value="1"/>
</dbReference>
<evidence type="ECO:0000256" key="7">
    <source>
        <dbReference type="SAM" id="MobiDB-lite"/>
    </source>
</evidence>
<evidence type="ECO:0000313" key="10">
    <source>
        <dbReference type="Proteomes" id="UP000668214"/>
    </source>
</evidence>
<feature type="non-terminal residue" evidence="9">
    <location>
        <position position="1"/>
    </location>
</feature>
<protein>
    <submittedName>
        <fullName evidence="9">F155B protein</fullName>
    </submittedName>
</protein>
<feature type="compositionally biased region" description="Low complexity" evidence="7">
    <location>
        <begin position="1252"/>
        <end position="1266"/>
    </location>
</feature>
<feature type="region of interest" description="Disordered" evidence="7">
    <location>
        <begin position="14"/>
        <end position="42"/>
    </location>
</feature>
<evidence type="ECO:0000256" key="6">
    <source>
        <dbReference type="ARBA" id="ARBA00029445"/>
    </source>
</evidence>
<feature type="region of interest" description="Disordered" evidence="7">
    <location>
        <begin position="77"/>
        <end position="112"/>
    </location>
</feature>
<feature type="region of interest" description="Disordered" evidence="7">
    <location>
        <begin position="960"/>
        <end position="979"/>
    </location>
</feature>
<dbReference type="PANTHER" id="PTHR15819">
    <property type="entry name" value="TRANSMEMBRANE PROTEIN FAM155"/>
    <property type="match status" value="1"/>
</dbReference>
<feature type="compositionally biased region" description="Basic and acidic residues" evidence="7">
    <location>
        <begin position="768"/>
        <end position="780"/>
    </location>
</feature>
<evidence type="ECO:0000256" key="4">
    <source>
        <dbReference type="ARBA" id="ARBA00023136"/>
    </source>
</evidence>
<feature type="compositionally biased region" description="Polar residues" evidence="7">
    <location>
        <begin position="1227"/>
        <end position="1244"/>
    </location>
</feature>
<accession>A0A836F2L0</accession>
<evidence type="ECO:0000313" key="9">
    <source>
        <dbReference type="EMBL" id="KAG5325221.1"/>
    </source>
</evidence>
<keyword evidence="3 8" id="KW-1133">Transmembrane helix</keyword>
<feature type="region of interest" description="Disordered" evidence="7">
    <location>
        <begin position="573"/>
        <end position="598"/>
    </location>
</feature>
<comment type="caution">
    <text evidence="9">The sequence shown here is derived from an EMBL/GenBank/DDBJ whole genome shotgun (WGS) entry which is preliminary data.</text>
</comment>
<feature type="transmembrane region" description="Helical" evidence="8">
    <location>
        <begin position="1360"/>
        <end position="1378"/>
    </location>
</feature>
<feature type="compositionally biased region" description="Low complexity" evidence="7">
    <location>
        <begin position="14"/>
        <end position="29"/>
    </location>
</feature>
<feature type="region of interest" description="Disordered" evidence="7">
    <location>
        <begin position="390"/>
        <end position="442"/>
    </location>
</feature>
<sequence length="1508" mass="170399">MRFRKQRFLNRLPLLSASSPPLSSSPSSSELGAREPRQGDYDDDEAGVVQVLSHQVLDTRNVVARVESCRRCRRRRAHSEVAHNTWHSEDSNNSSSSSSNSSIRERRHRQVDERHKVQEVQVVWQEEETEAEVVDYYERVALPLLLSPSRELLAGIVVVAATTAAAATVAVAAVSVGRGTHLDDWSGIRTSGADIIEQRGYNPGKWSLADRATKWTTTWIIVARVCLLPRRRSGTCTKKETETKGERRSPVQEGIGVYRCTERKSEENLVRRSSARRVSADVPEITVAAAEATSWVASRTAFGEQSHEESSVGEQSACREAGLRFGRSDAGPPAAARLRYGSSTPRLHRESSLSSSVDVHDIEEKEAAAAKRSIGAGGGSTSHRTVTNVHVKERRRGGARRRRQDVGDVSVPDYPVAPMLLDPFGLTGPPTSKKWRKEKKRVQKKEKEQKLWLSSSSSLSSTSFVECVRSGYRSYTSSKSFSRSIRDRVVDDVGISTAAQYHHKARHFQTGHGPDEKAGTATAFRISRDSASHGVVRARTCDRHEDHEDDNESDALRARTRILGADCPLPRRRWAPRTARRSRRRRGSGAISEEEPDVATSAVSFVDVHAYTAYSDDRDDDDDGENDGDDDDDNEGHCERKRIHSNGSKKAHDEYEEDGSNDSAHVSVSDNPRDEYKHENESREDYIHIEGNTSSGVSKSDQWESQSSSFNWKRDRERVDGYEREYLTVDEVFDGQGRRKGEWYSERRCSDNTAWFQKPITRRKGRGKGREREGRGRGDKPHIRRSYYRLLLFVLYLLAWPLLCSSSPLGHLASTFAQNPTLARTKNPAQRGNTTPPDMLFSSSTVIEHQYKHSQQYVQGSDYNTDSERHRHHQQQQQQQQQQQSDQEKPDEQRHPYNEYTWEVNQMNPWLSACDLAGPAPTDLQGSCGAPPPEVPKYCPKLCKNASEIMKTYNVKINRGVEDGGESGSQHGDKYSTDEKKEEKEQCLLYLEESHKKIICQMKKNNPSDLLLRLRLRHCCEHAVFNALAPGKGGPLEDVLNGGKKCDDALDKLLLVDALAARLHCEFEEVLARYDCAQPYSVIHNCTHCKEAYRKWVCSSLVPYFAHRSPKNVKTLEGSWTGPRLRPCRSFCQTVEQRCPYFLPGDRAPAYPTQYAGEPTFLCRDPNIPETGEQAARALHSISDDECCFHVCSEDTKEGICTKCEEPWKHGKFQDPATAPQCEPPVNLQSGSTDPGSQPGQPETSTDDLDISTTPSSSNTTASSTTVGQKDTAFCGSGRIGSISSASSLGRSNPSIVLQFFWLCSILITLSANALQYNTRVLECPFGFLRLIGSGLLFSGTFVLRRVFNDVRVSFDPRSTGIYRFAAIRCLLFVLGMPGRAVMKCRCRGWWWWRSWRRSSSRHFRWKFLRRFGVASQRSVLRDVSIAILELFLKFAAKCRCRDWWWLWRRWRKYGSTGGQYTKLVPRRKRPVIYRVAHQHRRRRRDLSRVLRIDIASSAKSISRKDPP</sequence>
<keyword evidence="10" id="KW-1185">Reference proteome</keyword>
<feature type="compositionally biased region" description="Basic residues" evidence="7">
    <location>
        <begin position="639"/>
        <end position="649"/>
    </location>
</feature>
<dbReference type="EMBL" id="JAANIA010000279">
    <property type="protein sequence ID" value="KAG5325221.1"/>
    <property type="molecule type" value="Genomic_DNA"/>
</dbReference>
<feature type="region of interest" description="Disordered" evidence="7">
    <location>
        <begin position="1215"/>
        <end position="1267"/>
    </location>
</feature>
<feature type="compositionally biased region" description="Low complexity" evidence="7">
    <location>
        <begin position="875"/>
        <end position="884"/>
    </location>
</feature>
<dbReference type="GO" id="GO:0015275">
    <property type="term" value="F:stretch-activated, monoatomic cation-selective, calcium channel activity"/>
    <property type="evidence" value="ECO:0007669"/>
    <property type="project" value="TreeGrafter"/>
</dbReference>
<keyword evidence="2 8" id="KW-0812">Transmembrane</keyword>
<feature type="compositionally biased region" description="Basic residues" evidence="7">
    <location>
        <begin position="392"/>
        <end position="403"/>
    </location>
</feature>